<feature type="domain" description="Chalcone/stilbene synthase N-terminal" evidence="3">
    <location>
        <begin position="25"/>
        <end position="152"/>
    </location>
</feature>
<feature type="domain" description="Chalcone/stilbene synthase N-terminal" evidence="3">
    <location>
        <begin position="169"/>
        <end position="215"/>
    </location>
</feature>
<dbReference type="GO" id="GO:0030639">
    <property type="term" value="P:polyketide biosynthetic process"/>
    <property type="evidence" value="ECO:0007669"/>
    <property type="project" value="TreeGrafter"/>
</dbReference>
<dbReference type="Pfam" id="PF00195">
    <property type="entry name" value="Chal_sti_synt_N"/>
    <property type="match status" value="2"/>
</dbReference>
<dbReference type="EMBL" id="BQKI01000076">
    <property type="protein sequence ID" value="GJN23773.1"/>
    <property type="molecule type" value="Genomic_DNA"/>
</dbReference>
<sequence>MSLLVGSQLPVHAAATLRGHGFGRVHRPDGPASVLGIGTANPVNCVRQEDYADYYFRVTRSEHLTDLKAKMKRICHKSAIKKRYFHHNEELLGAHPEFLDRAAPSLDSRLGILATAVPELTAAAATKAIAEWGRPAADITHLVMAAYSGSHMLAAPPRCASPRTSPRTPAARVLVACAELTLTMLRAPHAADAGTLVMQSMFGDGAGAVIVGADPDGSDYDERPVFEMVSASQTVIPETETEHPAAGRLREDGLRFHPSKEMPSLVRDNIERCVKRPVLGGARHFLGRLFVLMELERPVLGGAPRRPRGLGRRRGGARVGALAASRRVLSEYGNLSGPAVIFVLDELQRRAVDSEMGVMLGLGPGVSVETMVLRSSTGRHVKN</sequence>
<dbReference type="Proteomes" id="UP001054889">
    <property type="component" value="Unassembled WGS sequence"/>
</dbReference>
<accession>A0AAV5EK94</accession>
<keyword evidence="2" id="KW-0808">Transferase</keyword>
<dbReference type="InterPro" id="IPR012328">
    <property type="entry name" value="Chalcone/stilbene_synt_C"/>
</dbReference>
<reference evidence="5" key="2">
    <citation type="submission" date="2021-12" db="EMBL/GenBank/DDBJ databases">
        <title>Resequencing data analysis of finger millet.</title>
        <authorList>
            <person name="Hatakeyama M."/>
            <person name="Aluri S."/>
            <person name="Balachadran M.T."/>
            <person name="Sivarajan S.R."/>
            <person name="Poveda L."/>
            <person name="Shimizu-Inatsugi R."/>
            <person name="Schlapbach R."/>
            <person name="Sreeman S.M."/>
            <person name="Shimizu K.K."/>
        </authorList>
    </citation>
    <scope>NUCLEOTIDE SEQUENCE</scope>
</reference>
<gene>
    <name evidence="5" type="primary">gb11452</name>
    <name evidence="5" type="ORF">PR202_gb11452</name>
</gene>
<proteinExistence type="inferred from homology"/>
<evidence type="ECO:0000313" key="6">
    <source>
        <dbReference type="Proteomes" id="UP001054889"/>
    </source>
</evidence>
<evidence type="ECO:0008006" key="7">
    <source>
        <dbReference type="Google" id="ProtNLM"/>
    </source>
</evidence>
<dbReference type="SUPFAM" id="SSF53901">
    <property type="entry name" value="Thiolase-like"/>
    <property type="match status" value="2"/>
</dbReference>
<keyword evidence="6" id="KW-1185">Reference proteome</keyword>
<dbReference type="Pfam" id="PF02797">
    <property type="entry name" value="Chal_sti_synt_C"/>
    <property type="match status" value="2"/>
</dbReference>
<dbReference type="PANTHER" id="PTHR11877">
    <property type="entry name" value="HYDROXYMETHYLGLUTARYL-COA SYNTHASE"/>
    <property type="match status" value="1"/>
</dbReference>
<keyword evidence="2" id="KW-0012">Acyltransferase</keyword>
<name>A0AAV5EK94_ELECO</name>
<organism evidence="5 6">
    <name type="scientific">Eleusine coracana subsp. coracana</name>
    <dbReference type="NCBI Taxonomy" id="191504"/>
    <lineage>
        <taxon>Eukaryota</taxon>
        <taxon>Viridiplantae</taxon>
        <taxon>Streptophyta</taxon>
        <taxon>Embryophyta</taxon>
        <taxon>Tracheophyta</taxon>
        <taxon>Spermatophyta</taxon>
        <taxon>Magnoliopsida</taxon>
        <taxon>Liliopsida</taxon>
        <taxon>Poales</taxon>
        <taxon>Poaceae</taxon>
        <taxon>PACMAD clade</taxon>
        <taxon>Chloridoideae</taxon>
        <taxon>Cynodonteae</taxon>
        <taxon>Eleusininae</taxon>
        <taxon>Eleusine</taxon>
    </lineage>
</organism>
<evidence type="ECO:0000259" key="4">
    <source>
        <dbReference type="Pfam" id="PF02797"/>
    </source>
</evidence>
<dbReference type="InterPro" id="IPR016039">
    <property type="entry name" value="Thiolase-like"/>
</dbReference>
<evidence type="ECO:0000256" key="2">
    <source>
        <dbReference type="RuleBase" id="RU003633"/>
    </source>
</evidence>
<dbReference type="InterPro" id="IPR001099">
    <property type="entry name" value="Chalcone/stilbene_synt_N"/>
</dbReference>
<comment type="caution">
    <text evidence="5">The sequence shown here is derived from an EMBL/GenBank/DDBJ whole genome shotgun (WGS) entry which is preliminary data.</text>
</comment>
<dbReference type="Gene3D" id="3.40.47.10">
    <property type="match status" value="4"/>
</dbReference>
<dbReference type="GO" id="GO:0016747">
    <property type="term" value="F:acyltransferase activity, transferring groups other than amino-acyl groups"/>
    <property type="evidence" value="ECO:0007669"/>
    <property type="project" value="InterPro"/>
</dbReference>
<dbReference type="InterPro" id="IPR011141">
    <property type="entry name" value="Polyketide_synthase_type-III"/>
</dbReference>
<feature type="domain" description="Chalcone/stilbene synthase C-terminal" evidence="4">
    <location>
        <begin position="322"/>
        <end position="375"/>
    </location>
</feature>
<evidence type="ECO:0000259" key="3">
    <source>
        <dbReference type="Pfam" id="PF00195"/>
    </source>
</evidence>
<protein>
    <recommendedName>
        <fullName evidence="7">Chalcone synthase</fullName>
    </recommendedName>
</protein>
<comment type="similarity">
    <text evidence="1 2">Belongs to the thiolase-like superfamily. Chalcone/stilbene synthases family.</text>
</comment>
<evidence type="ECO:0000313" key="5">
    <source>
        <dbReference type="EMBL" id="GJN23773.1"/>
    </source>
</evidence>
<dbReference type="PIRSF" id="PIRSF000451">
    <property type="entry name" value="PKS_III"/>
    <property type="match status" value="1"/>
</dbReference>
<feature type="domain" description="Chalcone/stilbene synthase C-terminal" evidence="4">
    <location>
        <begin position="227"/>
        <end position="276"/>
    </location>
</feature>
<dbReference type="PANTHER" id="PTHR11877:SF29">
    <property type="entry name" value="TYPE III POLYKETIDE SYNTHASE B"/>
    <property type="match status" value="1"/>
</dbReference>
<evidence type="ECO:0000256" key="1">
    <source>
        <dbReference type="ARBA" id="ARBA00005531"/>
    </source>
</evidence>
<reference evidence="5" key="1">
    <citation type="journal article" date="2018" name="DNA Res.">
        <title>Multiple hybrid de novo genome assembly of finger millet, an orphan allotetraploid crop.</title>
        <authorList>
            <person name="Hatakeyama M."/>
            <person name="Aluri S."/>
            <person name="Balachadran M.T."/>
            <person name="Sivarajan S.R."/>
            <person name="Patrignani A."/>
            <person name="Gruter S."/>
            <person name="Poveda L."/>
            <person name="Shimizu-Inatsugi R."/>
            <person name="Baeten J."/>
            <person name="Francoijs K.J."/>
            <person name="Nataraja K.N."/>
            <person name="Reddy Y.A.N."/>
            <person name="Phadnis S."/>
            <person name="Ravikumar R.L."/>
            <person name="Schlapbach R."/>
            <person name="Sreeman S.M."/>
            <person name="Shimizu K.K."/>
        </authorList>
    </citation>
    <scope>NUCLEOTIDE SEQUENCE</scope>
</reference>
<dbReference type="AlphaFoldDB" id="A0AAV5EK94"/>